<dbReference type="Proteomes" id="UP000264071">
    <property type="component" value="Unassembled WGS sequence"/>
</dbReference>
<comment type="similarity">
    <text evidence="6">Belongs to the Vsr family.</text>
</comment>
<organism evidence="8 9">
    <name type="scientific">Gemmatimonas aurantiaca</name>
    <dbReference type="NCBI Taxonomy" id="173480"/>
    <lineage>
        <taxon>Bacteria</taxon>
        <taxon>Pseudomonadati</taxon>
        <taxon>Gemmatimonadota</taxon>
        <taxon>Gemmatimonadia</taxon>
        <taxon>Gemmatimonadales</taxon>
        <taxon>Gemmatimonadaceae</taxon>
        <taxon>Gemmatimonas</taxon>
    </lineage>
</organism>
<proteinExistence type="inferred from homology"/>
<keyword evidence="2 8" id="KW-0255">Endonuclease</keyword>
<comment type="caution">
    <text evidence="8">The sequence shown here is derived from an EMBL/GenBank/DDBJ whole genome shotgun (WGS) entry which is preliminary data.</text>
</comment>
<keyword evidence="5" id="KW-0234">DNA repair</keyword>
<evidence type="ECO:0000256" key="5">
    <source>
        <dbReference type="ARBA" id="ARBA00023204"/>
    </source>
</evidence>
<dbReference type="Pfam" id="PF03852">
    <property type="entry name" value="Vsr"/>
    <property type="match status" value="1"/>
</dbReference>
<evidence type="ECO:0000256" key="1">
    <source>
        <dbReference type="ARBA" id="ARBA00022722"/>
    </source>
</evidence>
<dbReference type="GO" id="GO:0006298">
    <property type="term" value="P:mismatch repair"/>
    <property type="evidence" value="ECO:0007669"/>
    <property type="project" value="InterPro"/>
</dbReference>
<evidence type="ECO:0000313" key="8">
    <source>
        <dbReference type="EMBL" id="HCT56364.1"/>
    </source>
</evidence>
<dbReference type="NCBIfam" id="TIGR00632">
    <property type="entry name" value="vsr"/>
    <property type="match status" value="1"/>
</dbReference>
<protein>
    <submittedName>
        <fullName evidence="8">DNA mismatch endonuclease Vsr</fullName>
    </submittedName>
</protein>
<evidence type="ECO:0000313" key="9">
    <source>
        <dbReference type="Proteomes" id="UP000264071"/>
    </source>
</evidence>
<evidence type="ECO:0000256" key="6">
    <source>
        <dbReference type="ARBA" id="ARBA00029466"/>
    </source>
</evidence>
<evidence type="ECO:0000256" key="4">
    <source>
        <dbReference type="ARBA" id="ARBA00022801"/>
    </source>
</evidence>
<sequence length="153" mass="17944">MTHQRSTKRASCPSRPKATPERSALLGRVRQRGTAPEMVVQEMLRRLSHAHSTNVRGIPGSPDIVAADHSRAVFVHGCYWHRHPGCPASSTPRNNAQFWKEKFEANVRRDQRKARELRKLGYRVMTVWECQTKSREKRARLERRLDRFFREEK</sequence>
<accession>A0A3D4V6C5</accession>
<gene>
    <name evidence="8" type="ORF">DGD08_04035</name>
</gene>
<evidence type="ECO:0000256" key="2">
    <source>
        <dbReference type="ARBA" id="ARBA00022759"/>
    </source>
</evidence>
<dbReference type="InterPro" id="IPR004603">
    <property type="entry name" value="DNA_mismatch_endonuc_vsr"/>
</dbReference>
<dbReference type="Gene3D" id="3.40.960.10">
    <property type="entry name" value="VSR Endonuclease"/>
    <property type="match status" value="1"/>
</dbReference>
<dbReference type="InterPro" id="IPR011335">
    <property type="entry name" value="Restrct_endonuc-II-like"/>
</dbReference>
<evidence type="ECO:0000256" key="3">
    <source>
        <dbReference type="ARBA" id="ARBA00022763"/>
    </source>
</evidence>
<keyword evidence="1" id="KW-0540">Nuclease</keyword>
<keyword evidence="3" id="KW-0227">DNA damage</keyword>
<dbReference type="GO" id="GO:0016787">
    <property type="term" value="F:hydrolase activity"/>
    <property type="evidence" value="ECO:0007669"/>
    <property type="project" value="UniProtKB-KW"/>
</dbReference>
<keyword evidence="4" id="KW-0378">Hydrolase</keyword>
<reference evidence="8 9" key="1">
    <citation type="journal article" date="2018" name="Nat. Biotechnol.">
        <title>A standardized bacterial taxonomy based on genome phylogeny substantially revises the tree of life.</title>
        <authorList>
            <person name="Parks D.H."/>
            <person name="Chuvochina M."/>
            <person name="Waite D.W."/>
            <person name="Rinke C."/>
            <person name="Skarshewski A."/>
            <person name="Chaumeil P.A."/>
            <person name="Hugenholtz P."/>
        </authorList>
    </citation>
    <scope>NUCLEOTIDE SEQUENCE [LARGE SCALE GENOMIC DNA]</scope>
    <source>
        <strain evidence="8">UBA8844</strain>
    </source>
</reference>
<dbReference type="AlphaFoldDB" id="A0A3D4V6C5"/>
<dbReference type="SUPFAM" id="SSF52980">
    <property type="entry name" value="Restriction endonuclease-like"/>
    <property type="match status" value="1"/>
</dbReference>
<feature type="region of interest" description="Disordered" evidence="7">
    <location>
        <begin position="1"/>
        <end position="24"/>
    </location>
</feature>
<dbReference type="EMBL" id="DPIY01000005">
    <property type="protein sequence ID" value="HCT56364.1"/>
    <property type="molecule type" value="Genomic_DNA"/>
</dbReference>
<dbReference type="GO" id="GO:0004519">
    <property type="term" value="F:endonuclease activity"/>
    <property type="evidence" value="ECO:0007669"/>
    <property type="project" value="UniProtKB-KW"/>
</dbReference>
<evidence type="ECO:0000256" key="7">
    <source>
        <dbReference type="SAM" id="MobiDB-lite"/>
    </source>
</evidence>
<name>A0A3D4V6C5_9BACT</name>